<dbReference type="KEGG" id="muc:MuYL_4384"/>
<protein>
    <submittedName>
        <fullName evidence="1">Uncharacterized protein</fullName>
    </submittedName>
</protein>
<evidence type="ECO:0000313" key="2">
    <source>
        <dbReference type="Proteomes" id="UP000215002"/>
    </source>
</evidence>
<reference evidence="1 2" key="1">
    <citation type="submission" date="2017-08" db="EMBL/GenBank/DDBJ databases">
        <title>Complete genome sequence of Mucilaginibacter sp. strain BJC16-A31.</title>
        <authorList>
            <consortium name="Henan University of Science and Technology"/>
            <person name="You X."/>
        </authorList>
    </citation>
    <scope>NUCLEOTIDE SEQUENCE [LARGE SCALE GENOMIC DNA]</scope>
    <source>
        <strain evidence="1 2">BJC16-A31</strain>
    </source>
</reference>
<proteinExistence type="predicted"/>
<keyword evidence="2" id="KW-1185">Reference proteome</keyword>
<dbReference type="AlphaFoldDB" id="A0A223P291"/>
<dbReference type="Proteomes" id="UP000215002">
    <property type="component" value="Chromosome"/>
</dbReference>
<gene>
    <name evidence="1" type="ORF">MuYL_4384</name>
</gene>
<sequence>MTLLLMYIKTSWANIARLAFPQIIHHPPLMVITAIGYANIDKSTYDYYSIC</sequence>
<dbReference type="EMBL" id="CP022743">
    <property type="protein sequence ID" value="ASU36269.1"/>
    <property type="molecule type" value="Genomic_DNA"/>
</dbReference>
<evidence type="ECO:0000313" key="1">
    <source>
        <dbReference type="EMBL" id="ASU36269.1"/>
    </source>
</evidence>
<name>A0A223P291_9SPHI</name>
<accession>A0A223P291</accession>
<organism evidence="1 2">
    <name type="scientific">Mucilaginibacter xinganensis</name>
    <dbReference type="NCBI Taxonomy" id="1234841"/>
    <lineage>
        <taxon>Bacteria</taxon>
        <taxon>Pseudomonadati</taxon>
        <taxon>Bacteroidota</taxon>
        <taxon>Sphingobacteriia</taxon>
        <taxon>Sphingobacteriales</taxon>
        <taxon>Sphingobacteriaceae</taxon>
        <taxon>Mucilaginibacter</taxon>
    </lineage>
</organism>